<name>A0ABW0DY35_9ACTN</name>
<keyword evidence="2" id="KW-0645">Protease</keyword>
<reference evidence="3" key="1">
    <citation type="journal article" date="2019" name="Int. J. Syst. Evol. Microbiol.">
        <title>The Global Catalogue of Microorganisms (GCM) 10K type strain sequencing project: providing services to taxonomists for standard genome sequencing and annotation.</title>
        <authorList>
            <consortium name="The Broad Institute Genomics Platform"/>
            <consortium name="The Broad Institute Genome Sequencing Center for Infectious Disease"/>
            <person name="Wu L."/>
            <person name="Ma J."/>
        </authorList>
    </citation>
    <scope>NUCLEOTIDE SEQUENCE [LARGE SCALE GENOMIC DNA]</scope>
    <source>
        <strain evidence="3">CGMCC 4.7131</strain>
    </source>
</reference>
<dbReference type="SUPFAM" id="SSF52540">
    <property type="entry name" value="P-loop containing nucleoside triphosphate hydrolases"/>
    <property type="match status" value="1"/>
</dbReference>
<feature type="compositionally biased region" description="Low complexity" evidence="1">
    <location>
        <begin position="607"/>
        <end position="626"/>
    </location>
</feature>
<gene>
    <name evidence="2" type="ORF">ACFPWV_23895</name>
</gene>
<proteinExistence type="predicted"/>
<dbReference type="EMBL" id="JBHSKN010000020">
    <property type="protein sequence ID" value="MFC5242920.1"/>
    <property type="molecule type" value="Genomic_DNA"/>
</dbReference>
<evidence type="ECO:0000313" key="3">
    <source>
        <dbReference type="Proteomes" id="UP001596035"/>
    </source>
</evidence>
<protein>
    <submittedName>
        <fullName evidence="2">Serine protease</fullName>
    </submittedName>
</protein>
<accession>A0ABW0DY35</accession>
<dbReference type="InterPro" id="IPR027417">
    <property type="entry name" value="P-loop_NTPase"/>
</dbReference>
<dbReference type="Proteomes" id="UP001596035">
    <property type="component" value="Unassembled WGS sequence"/>
</dbReference>
<sequence length="1320" mass="135385">VTADAVTPLPALGLALVRSEGLGVAPLPVTTRRAVRPGTYVRIPAAGWREARVLGTGPVTYTATDRAHALGDALELAVGTAGRDALRLGGGAAGGPVLDATTGTVLGVLGTALHSDDRAEGFAVRLPPPALAEGPLAALLAENAATVPAHGADLNLAGVVQLTAGSGGRGGSAGGVGSVGRSVVGAGVSLAGRGGSGGDVGPVDRSAVLAGFAAFERHGSAGAVGAGVSSGGWGGSGGDVGPVDRSAVLAGFAAFERGEAAVLGLVGPPGSGRTTQLAALAARRYRAGRPTLRLRGADLDAGDGSVADAARRALDRAAVVVAASRAPFPAPPDALGDVSPEHLAGLARTAGHPLLLLLDGPEETLLDRPAEWTAGTVRWLRATGARLVVACRAEYWEEAGFPQELLHAGAPRPDGLPACVVLGDLTAEEARRARARHGVPEGAVADADARHPLTLRMLADIRSALADTAPDAPVDRDDVFSAHLDLMCLRIAVRLADGNGIRGTAVRRLAAKVAGQVHEAARRSLGAGGLDRETFDVVFPRGPAPDRLGGGTGWASAVLAEELFVPAGATGYRFADEELADWLHGTHLDVDDALRALVHTAPATPVAPDGRAPRPAAAEEPLPSSGLGTGVADGCRTAPVERAPWPAAAEDDVPPPGGRDAAEGSLPSSGRGPGAAGGHRTAPAAPAAPVAPDGRTSWPAAAASGGRDAAEGPLPPSGRRAGSAGGRRGLPAVAFDPWTVVGPDPWAVADTDYRPADDCLFHHSGATADGGGAGVAVGRPVPPAVDLLPAAPGGEAVLPAGTPVPHHRVGVVVEALLFLARRHGSRRLSTRLTDLVHALDADPGSWWAARLLGGTLARVADATPYTDVLRLLADRLVAWREQRRSVPPELGPAFWAALRLPPETRCALLRRLVHADGPPCENGPRFLDAAARLLAADPVAVLPYLIRWFEDERPLPATPHATVATAAQALLHTHRHAAPDALTEALADSAHRRADQLLTVLTEEEPAAMCRAVDRWAKDERPARRATAIAYGLLVAPYARDDTDRTLLRYAALAVLVRTADRELHGGALALLVRDPNSRDRHIPRALERFAAGDPHLPPSALTPALATHPEPVLDAFRTRLGGTGAGETFRALADATPPALARRVAALVRETVERRPELTGQVAAYADGRLERGPAARAVLRALLTGLLDGGPQPLRVALAGILAGPGTPASRPLRRELLDTLLARESDPAVLEAVLRAAARNTGPEPRVLVHRTGLLLARTTEGAARFDHCLADLGGHVPGFAAAVAGWLTDAPREWSALIGPATRRTIENLAGAVVPA</sequence>
<feature type="region of interest" description="Disordered" evidence="1">
    <location>
        <begin position="603"/>
        <end position="728"/>
    </location>
</feature>
<comment type="caution">
    <text evidence="2">The sequence shown here is derived from an EMBL/GenBank/DDBJ whole genome shotgun (WGS) entry which is preliminary data.</text>
</comment>
<organism evidence="2 3">
    <name type="scientific">Streptomyces atrovirens</name>
    <dbReference type="NCBI Taxonomy" id="285556"/>
    <lineage>
        <taxon>Bacteria</taxon>
        <taxon>Bacillati</taxon>
        <taxon>Actinomycetota</taxon>
        <taxon>Actinomycetes</taxon>
        <taxon>Kitasatosporales</taxon>
        <taxon>Streptomycetaceae</taxon>
        <taxon>Streptomyces</taxon>
    </lineage>
</organism>
<keyword evidence="2" id="KW-0378">Hydrolase</keyword>
<evidence type="ECO:0000256" key="1">
    <source>
        <dbReference type="SAM" id="MobiDB-lite"/>
    </source>
</evidence>
<feature type="non-terminal residue" evidence="2">
    <location>
        <position position="1"/>
    </location>
</feature>
<dbReference type="GO" id="GO:0006508">
    <property type="term" value="P:proteolysis"/>
    <property type="evidence" value="ECO:0007669"/>
    <property type="project" value="UniProtKB-KW"/>
</dbReference>
<evidence type="ECO:0000313" key="2">
    <source>
        <dbReference type="EMBL" id="MFC5242920.1"/>
    </source>
</evidence>
<dbReference type="GO" id="GO:0008233">
    <property type="term" value="F:peptidase activity"/>
    <property type="evidence" value="ECO:0007669"/>
    <property type="project" value="UniProtKB-KW"/>
</dbReference>
<keyword evidence="3" id="KW-1185">Reference proteome</keyword>
<dbReference type="RefSeq" id="WP_382054001.1">
    <property type="nucleotide sequence ID" value="NZ_JBHSKN010000020.1"/>
</dbReference>
<feature type="compositionally biased region" description="Low complexity" evidence="1">
    <location>
        <begin position="678"/>
        <end position="707"/>
    </location>
</feature>